<evidence type="ECO:0000313" key="1">
    <source>
        <dbReference type="EMBL" id="CAE8599715.1"/>
    </source>
</evidence>
<organism evidence="1 2">
    <name type="scientific">Polarella glacialis</name>
    <name type="common">Dinoflagellate</name>
    <dbReference type="NCBI Taxonomy" id="89957"/>
    <lineage>
        <taxon>Eukaryota</taxon>
        <taxon>Sar</taxon>
        <taxon>Alveolata</taxon>
        <taxon>Dinophyceae</taxon>
        <taxon>Suessiales</taxon>
        <taxon>Suessiaceae</taxon>
        <taxon>Polarella</taxon>
    </lineage>
</organism>
<feature type="non-terminal residue" evidence="1">
    <location>
        <position position="1"/>
    </location>
</feature>
<proteinExistence type="predicted"/>
<dbReference type="Proteomes" id="UP000654075">
    <property type="component" value="Unassembled WGS sequence"/>
</dbReference>
<dbReference type="PANTHER" id="PTHR43336:SF3">
    <property type="entry name" value="GUANYLATE CYCLASE DOMAIN-CONTAINING PROTEIN"/>
    <property type="match status" value="1"/>
</dbReference>
<reference evidence="1" key="1">
    <citation type="submission" date="2021-02" db="EMBL/GenBank/DDBJ databases">
        <authorList>
            <person name="Dougan E. K."/>
            <person name="Rhodes N."/>
            <person name="Thang M."/>
            <person name="Chan C."/>
        </authorList>
    </citation>
    <scope>NUCLEOTIDE SEQUENCE</scope>
</reference>
<feature type="non-terminal residue" evidence="1">
    <location>
        <position position="211"/>
    </location>
</feature>
<sequence>GSSKFGEFFLPSFEGRGEGVNSTAEAYDPNVRWAGNNWHYYQGNLSSSPESILAVPWKETSSCLDGYIRGVSLLEGGEPDLACPENLRYNERAVVVPTDLTGDEYDEMVFIFVFDRRSGSQLEAILNTAQTLFICFLLGFGAMTFSQDANRLVLQPIERMISKLDKIRKNPLEAMTIGDEEHHREEVRAFRKNKSLAEDAARETETKRSRL</sequence>
<accession>A0A813EMX4</accession>
<comment type="caution">
    <text evidence="1">The sequence shown here is derived from an EMBL/GenBank/DDBJ whole genome shotgun (WGS) entry which is preliminary data.</text>
</comment>
<protein>
    <submittedName>
        <fullName evidence="1">Uncharacterized protein</fullName>
    </submittedName>
</protein>
<dbReference type="AlphaFoldDB" id="A0A813EMX4"/>
<dbReference type="PANTHER" id="PTHR43336">
    <property type="entry name" value="OXYGEN SENSOR HISTIDINE KINASE RESPONSE REGULATOR DEVS/DOSS"/>
    <property type="match status" value="1"/>
</dbReference>
<gene>
    <name evidence="1" type="ORF">PGLA1383_LOCUS18060</name>
</gene>
<keyword evidence="2" id="KW-1185">Reference proteome</keyword>
<evidence type="ECO:0000313" key="2">
    <source>
        <dbReference type="Proteomes" id="UP000654075"/>
    </source>
</evidence>
<dbReference type="EMBL" id="CAJNNV010011406">
    <property type="protein sequence ID" value="CAE8599715.1"/>
    <property type="molecule type" value="Genomic_DNA"/>
</dbReference>
<name>A0A813EMX4_POLGL</name>